<accession>A0A9P5DWW7</accession>
<dbReference type="OrthoDB" id="626167at2759"/>
<dbReference type="Gene3D" id="3.40.50.300">
    <property type="entry name" value="P-loop containing nucleotide triphosphate hydrolases"/>
    <property type="match status" value="1"/>
</dbReference>
<protein>
    <submittedName>
        <fullName evidence="2">Tpr domain protein</fullName>
    </submittedName>
</protein>
<name>A0A9P5DWW7_9HYPO</name>
<dbReference type="Gene3D" id="1.25.40.10">
    <property type="entry name" value="Tetratricopeptide repeat domain"/>
    <property type="match status" value="2"/>
</dbReference>
<keyword evidence="3" id="KW-1185">Reference proteome</keyword>
<evidence type="ECO:0000259" key="1">
    <source>
        <dbReference type="Pfam" id="PF25000"/>
    </source>
</evidence>
<organism evidence="2 3">
    <name type="scientific">Fusarium beomiforme</name>
    <dbReference type="NCBI Taxonomy" id="44412"/>
    <lineage>
        <taxon>Eukaryota</taxon>
        <taxon>Fungi</taxon>
        <taxon>Dikarya</taxon>
        <taxon>Ascomycota</taxon>
        <taxon>Pezizomycotina</taxon>
        <taxon>Sordariomycetes</taxon>
        <taxon>Hypocreomycetidae</taxon>
        <taxon>Hypocreales</taxon>
        <taxon>Nectriaceae</taxon>
        <taxon>Fusarium</taxon>
        <taxon>Fusarium burgessii species complex</taxon>
    </lineage>
</organism>
<dbReference type="InterPro" id="IPR011990">
    <property type="entry name" value="TPR-like_helical_dom_sf"/>
</dbReference>
<dbReference type="Proteomes" id="UP000730481">
    <property type="component" value="Unassembled WGS sequence"/>
</dbReference>
<dbReference type="PANTHER" id="PTHR46082:SF6">
    <property type="entry name" value="AAA+ ATPASE DOMAIN-CONTAINING PROTEIN-RELATED"/>
    <property type="match status" value="1"/>
</dbReference>
<sequence>MDSPLSSVNFGHANRGIQVNKSNAPIEAHFHYPPDPEEQTPAPYATIGFSRDPSFVERGDLLKRIDSQCSEPSSRVAIWGLGGVGKSQIAIEFSHRLANGNWLLVLDSADDPDVFFTPIRNDQGRNLAEYLPQSTNGSILVTTRNRDLAFRLVGIHNNVHHVGPMTEQESLSLLQNRLGTLGDVSVAPELVASLDFVPLAISQAAAYISRRTPRTSVAKYLAGFKRSKRKRVELLSEDSGNLRRDLRQDGAASNSVLTTWQFSFDHIRAKRSSAADLLFLMSFFNRQGIPESILVSTNYILKKETPGYNDTATLEHDLAPYLESKAGPIFQSNRRNFEKDIEVLRDYSLITQNHEAPIFEMHQLVQLATQRWLQIQWLQQKYLGMYLILIASSFGQFEPSNWANDRELLPHVEAAALYQPNEQDAKQVLSILLCFGVSYAYRCGRPLEGTKMARISIEIMHNLPQLPLQEDPGATLRILSMNSWIFQELANTYRYQHRWKEAEKLDEQVLETLMKKFGVDHPQTVENMLCLAKDFERQGRCEEAERLAKLALEKLQLWCEADHADILRAKSIVALSYKSRGRLKEAEKILLRIVEAQKQKAGDADGGTLVGKGDLAGVYRLQKRFEEAEVLFKEVLEVCLQGYGTQCTNTLVSMTNLAIVYKQQGQLNKAEALLTQAVEGYTTVFGADHIDTIASLERLAEILRLQRRREVVQGIRHQGAQREERFQGEFYWKNSKISFVITMSN</sequence>
<dbReference type="InterPro" id="IPR027417">
    <property type="entry name" value="P-loop_NTPase"/>
</dbReference>
<dbReference type="AlphaFoldDB" id="A0A9P5DWW7"/>
<comment type="caution">
    <text evidence="2">The sequence shown here is derived from an EMBL/GenBank/DDBJ whole genome shotgun (WGS) entry which is preliminary data.</text>
</comment>
<reference evidence="2" key="1">
    <citation type="journal article" date="2017" name="Mycologia">
        <title>Fusarium algeriense, sp. nov., a novel toxigenic crown rot pathogen of durum wheat from Algeria is nested in the Fusarium burgessii species complex.</title>
        <authorList>
            <person name="Laraba I."/>
            <person name="Keddad A."/>
            <person name="Boureghda H."/>
            <person name="Abdallah N."/>
            <person name="Vaughan M.M."/>
            <person name="Proctor R.H."/>
            <person name="Busman M."/>
            <person name="O'Donnell K."/>
        </authorList>
    </citation>
    <scope>NUCLEOTIDE SEQUENCE</scope>
    <source>
        <strain evidence="2">NRRL 25174</strain>
    </source>
</reference>
<evidence type="ECO:0000313" key="2">
    <source>
        <dbReference type="EMBL" id="KAF4340256.1"/>
    </source>
</evidence>
<dbReference type="SUPFAM" id="SSF48452">
    <property type="entry name" value="TPR-like"/>
    <property type="match status" value="1"/>
</dbReference>
<proteinExistence type="predicted"/>
<feature type="domain" description="DUF7779" evidence="1">
    <location>
        <begin position="272"/>
        <end position="371"/>
    </location>
</feature>
<feature type="non-terminal residue" evidence="2">
    <location>
        <position position="1"/>
    </location>
</feature>
<reference evidence="2" key="2">
    <citation type="submission" date="2020-02" db="EMBL/GenBank/DDBJ databases">
        <title>Identification and distribution of gene clusters putatively required for synthesis of sphingolipid metabolism inhibitors in phylogenetically diverse species of the filamentous fungus Fusarium.</title>
        <authorList>
            <person name="Kim H.-S."/>
            <person name="Busman M."/>
            <person name="Brown D.W."/>
            <person name="Divon H."/>
            <person name="Uhlig S."/>
            <person name="Proctor R.H."/>
        </authorList>
    </citation>
    <scope>NUCLEOTIDE SEQUENCE</scope>
    <source>
        <strain evidence="2">NRRL 25174</strain>
    </source>
</reference>
<dbReference type="InterPro" id="IPR053137">
    <property type="entry name" value="NLR-like"/>
</dbReference>
<dbReference type="Pfam" id="PF13424">
    <property type="entry name" value="TPR_12"/>
    <property type="match status" value="2"/>
</dbReference>
<dbReference type="SUPFAM" id="SSF52540">
    <property type="entry name" value="P-loop containing nucleoside triphosphate hydrolases"/>
    <property type="match status" value="1"/>
</dbReference>
<dbReference type="EMBL" id="PVQB02000243">
    <property type="protein sequence ID" value="KAF4340256.1"/>
    <property type="molecule type" value="Genomic_DNA"/>
</dbReference>
<dbReference type="Pfam" id="PF25000">
    <property type="entry name" value="DUF7779"/>
    <property type="match status" value="1"/>
</dbReference>
<dbReference type="PANTHER" id="PTHR46082">
    <property type="entry name" value="ATP/GTP-BINDING PROTEIN-RELATED"/>
    <property type="match status" value="1"/>
</dbReference>
<evidence type="ECO:0000313" key="3">
    <source>
        <dbReference type="Proteomes" id="UP000730481"/>
    </source>
</evidence>
<gene>
    <name evidence="2" type="ORF">FBEOM_5767</name>
</gene>
<dbReference type="InterPro" id="IPR056681">
    <property type="entry name" value="DUF7779"/>
</dbReference>